<dbReference type="EMBL" id="DXBF01000007">
    <property type="protein sequence ID" value="HIZ61303.1"/>
    <property type="molecule type" value="Genomic_DNA"/>
</dbReference>
<keyword evidence="5 11" id="KW-0004">4Fe-4S</keyword>
<keyword evidence="7 11" id="KW-0408">Iron</keyword>
<gene>
    <name evidence="14" type="primary">sdaAB</name>
    <name evidence="14" type="ORF">H9724_00815</name>
</gene>
<organism evidence="14 15">
    <name type="scientific">Candidatus Gemmiger avistercoris</name>
    <dbReference type="NCBI Taxonomy" id="2838606"/>
    <lineage>
        <taxon>Bacteria</taxon>
        <taxon>Bacillati</taxon>
        <taxon>Bacillota</taxon>
        <taxon>Clostridia</taxon>
        <taxon>Eubacteriales</taxon>
        <taxon>Gemmiger</taxon>
    </lineage>
</organism>
<dbReference type="InterPro" id="IPR004643">
    <property type="entry name" value="Fe-S_L-Ser_bsu"/>
</dbReference>
<dbReference type="CDD" id="cd04903">
    <property type="entry name" value="ACT_LSD"/>
    <property type="match status" value="1"/>
</dbReference>
<dbReference type="GO" id="GO:0006094">
    <property type="term" value="P:gluconeogenesis"/>
    <property type="evidence" value="ECO:0007669"/>
    <property type="project" value="UniProtKB-UniRule"/>
</dbReference>
<dbReference type="GO" id="GO:0046872">
    <property type="term" value="F:metal ion binding"/>
    <property type="evidence" value="ECO:0007669"/>
    <property type="project" value="UniProtKB-UniRule"/>
</dbReference>
<evidence type="ECO:0000256" key="11">
    <source>
        <dbReference type="PIRNR" id="PIRNR036692"/>
    </source>
</evidence>
<evidence type="ECO:0000256" key="6">
    <source>
        <dbReference type="ARBA" id="ARBA00022723"/>
    </source>
</evidence>
<sequence>MNVFDIVGPVMIGPSSSHTAGAARIGAVARALLGSQPVEARIELHGSFARTGRGHGTDKALVGGLLGFAPDDTRLRDALALAARQGMAVRIAAVDLPDAHPNTARLYLRAAGGRTLEVQGCSVGGGSIRITGMDGMEVLLTGESPTLIVVHRDEPGAIAAVTEALAGRRLNISGFRLDRQKRGGNAVMVLELDGAVGPEVTGTVRALPQVLHVTLLQPV</sequence>
<dbReference type="Proteomes" id="UP000824105">
    <property type="component" value="Unassembled WGS sequence"/>
</dbReference>
<evidence type="ECO:0000256" key="5">
    <source>
        <dbReference type="ARBA" id="ARBA00022485"/>
    </source>
</evidence>
<dbReference type="SUPFAM" id="SSF55021">
    <property type="entry name" value="ACT-like"/>
    <property type="match status" value="1"/>
</dbReference>
<proteinExistence type="inferred from homology"/>
<keyword evidence="8 11" id="KW-0411">Iron-sulfur</keyword>
<evidence type="ECO:0000259" key="13">
    <source>
        <dbReference type="PROSITE" id="PS51671"/>
    </source>
</evidence>
<comment type="caution">
    <text evidence="14">The sequence shown here is derived from an EMBL/GenBank/DDBJ whole genome shotgun (WGS) entry which is preliminary data.</text>
</comment>
<dbReference type="PANTHER" id="PTHR30182">
    <property type="entry name" value="L-SERINE DEHYDRATASE"/>
    <property type="match status" value="1"/>
</dbReference>
<evidence type="ECO:0000256" key="3">
    <source>
        <dbReference type="ARBA" id="ARBA00008636"/>
    </source>
</evidence>
<keyword evidence="4 11" id="KW-0312">Gluconeogenesis</keyword>
<comment type="pathway">
    <text evidence="2 11">Carbohydrate biosynthesis; gluconeogenesis.</text>
</comment>
<reference evidence="14" key="1">
    <citation type="journal article" date="2021" name="PeerJ">
        <title>Extensive microbial diversity within the chicken gut microbiome revealed by metagenomics and culture.</title>
        <authorList>
            <person name="Gilroy R."/>
            <person name="Ravi A."/>
            <person name="Getino M."/>
            <person name="Pursley I."/>
            <person name="Horton D.L."/>
            <person name="Alikhan N.F."/>
            <person name="Baker D."/>
            <person name="Gharbi K."/>
            <person name="Hall N."/>
            <person name="Watson M."/>
            <person name="Adriaenssens E.M."/>
            <person name="Foster-Nyarko E."/>
            <person name="Jarju S."/>
            <person name="Secka A."/>
            <person name="Antonio M."/>
            <person name="Oren A."/>
            <person name="Chaudhuri R.R."/>
            <person name="La Ragione R."/>
            <person name="Hildebrand F."/>
            <person name="Pallen M.J."/>
        </authorList>
    </citation>
    <scope>NUCLEOTIDE SEQUENCE</scope>
    <source>
        <strain evidence="14">CHK188-11489</strain>
    </source>
</reference>
<feature type="domain" description="ACT" evidence="13">
    <location>
        <begin position="146"/>
        <end position="219"/>
    </location>
</feature>
<evidence type="ECO:0000256" key="7">
    <source>
        <dbReference type="ARBA" id="ARBA00023004"/>
    </source>
</evidence>
<dbReference type="InterPro" id="IPR045865">
    <property type="entry name" value="ACT-like_dom_sf"/>
</dbReference>
<dbReference type="InterPro" id="IPR051318">
    <property type="entry name" value="Fe-S_L-Ser"/>
</dbReference>
<dbReference type="GO" id="GO:0051539">
    <property type="term" value="F:4 iron, 4 sulfur cluster binding"/>
    <property type="evidence" value="ECO:0007669"/>
    <property type="project" value="UniProtKB-UniRule"/>
</dbReference>
<dbReference type="Gene3D" id="3.30.70.260">
    <property type="match status" value="1"/>
</dbReference>
<keyword evidence="9 11" id="KW-0456">Lyase</keyword>
<dbReference type="PROSITE" id="PS51671">
    <property type="entry name" value="ACT"/>
    <property type="match status" value="1"/>
</dbReference>
<evidence type="ECO:0000256" key="10">
    <source>
        <dbReference type="ARBA" id="ARBA00049406"/>
    </source>
</evidence>
<comment type="cofactor">
    <cofactor evidence="1 12">
        <name>[4Fe-4S] cluster</name>
        <dbReference type="ChEBI" id="CHEBI:49883"/>
    </cofactor>
</comment>
<dbReference type="InterPro" id="IPR029009">
    <property type="entry name" value="ASB_dom_sf"/>
</dbReference>
<dbReference type="PANTHER" id="PTHR30182:SF12">
    <property type="entry name" value="L-SERINE DEHYDRATASE, BETA CHAIN-RELATED"/>
    <property type="match status" value="1"/>
</dbReference>
<reference evidence="14" key="2">
    <citation type="submission" date="2021-04" db="EMBL/GenBank/DDBJ databases">
        <authorList>
            <person name="Gilroy R."/>
        </authorList>
    </citation>
    <scope>NUCLEOTIDE SEQUENCE</scope>
    <source>
        <strain evidence="14">CHK188-11489</strain>
    </source>
</reference>
<keyword evidence="6 11" id="KW-0479">Metal-binding</keyword>
<dbReference type="GO" id="GO:0003941">
    <property type="term" value="F:L-serine ammonia-lyase activity"/>
    <property type="evidence" value="ECO:0007669"/>
    <property type="project" value="UniProtKB-UniRule"/>
</dbReference>
<evidence type="ECO:0000256" key="4">
    <source>
        <dbReference type="ARBA" id="ARBA00022432"/>
    </source>
</evidence>
<dbReference type="Pfam" id="PF03315">
    <property type="entry name" value="SDH_beta"/>
    <property type="match status" value="1"/>
</dbReference>
<dbReference type="Pfam" id="PF01842">
    <property type="entry name" value="ACT"/>
    <property type="match status" value="1"/>
</dbReference>
<dbReference type="SUPFAM" id="SSF143548">
    <property type="entry name" value="Serine metabolism enzymes domain"/>
    <property type="match status" value="1"/>
</dbReference>
<protein>
    <recommendedName>
        <fullName evidence="11">L-serine deaminase</fullName>
    </recommendedName>
</protein>
<evidence type="ECO:0000313" key="15">
    <source>
        <dbReference type="Proteomes" id="UP000824105"/>
    </source>
</evidence>
<dbReference type="NCBIfam" id="TIGR00719">
    <property type="entry name" value="sda_beta"/>
    <property type="match status" value="1"/>
</dbReference>
<name>A0A9D2FHF5_9FIRM</name>
<evidence type="ECO:0000256" key="2">
    <source>
        <dbReference type="ARBA" id="ARBA00004742"/>
    </source>
</evidence>
<accession>A0A9D2FHF5</accession>
<evidence type="ECO:0000313" key="14">
    <source>
        <dbReference type="EMBL" id="HIZ61303.1"/>
    </source>
</evidence>
<evidence type="ECO:0000256" key="9">
    <source>
        <dbReference type="ARBA" id="ARBA00023239"/>
    </source>
</evidence>
<dbReference type="Gene3D" id="3.30.1330.90">
    <property type="entry name" value="D-3-phosphoglycerate dehydrogenase, domain 3"/>
    <property type="match status" value="1"/>
</dbReference>
<dbReference type="InterPro" id="IPR002912">
    <property type="entry name" value="ACT_dom"/>
</dbReference>
<comment type="catalytic activity">
    <reaction evidence="10 11 12">
        <text>L-serine = pyruvate + NH4(+)</text>
        <dbReference type="Rhea" id="RHEA:19169"/>
        <dbReference type="ChEBI" id="CHEBI:15361"/>
        <dbReference type="ChEBI" id="CHEBI:28938"/>
        <dbReference type="ChEBI" id="CHEBI:33384"/>
        <dbReference type="EC" id="4.3.1.17"/>
    </reaction>
</comment>
<comment type="similarity">
    <text evidence="3 11 12">Belongs to the iron-sulfur dependent L-serine dehydratase family.</text>
</comment>
<evidence type="ECO:0000256" key="8">
    <source>
        <dbReference type="ARBA" id="ARBA00023014"/>
    </source>
</evidence>
<evidence type="ECO:0000256" key="12">
    <source>
        <dbReference type="RuleBase" id="RU366059"/>
    </source>
</evidence>
<dbReference type="PIRSF" id="PIRSF036692">
    <property type="entry name" value="SDH_B"/>
    <property type="match status" value="1"/>
</dbReference>
<evidence type="ECO:0000256" key="1">
    <source>
        <dbReference type="ARBA" id="ARBA00001966"/>
    </source>
</evidence>
<dbReference type="AlphaFoldDB" id="A0A9D2FHF5"/>
<dbReference type="InterPro" id="IPR005131">
    <property type="entry name" value="Ser_deHydtase_bsu"/>
</dbReference>